<feature type="compositionally biased region" description="Basic residues" evidence="1">
    <location>
        <begin position="9"/>
        <end position="18"/>
    </location>
</feature>
<comment type="caution">
    <text evidence="3">The sequence shown here is derived from an EMBL/GenBank/DDBJ whole genome shotgun (WGS) entry which is preliminary data.</text>
</comment>
<sequence>MHDFGHGGFSRRRRRSGHHHDLSGAPLWVKAFVWAGTLLAIAGLGVVMYGVLMPTDVPVPAPPGFPSPPHRPTPSVGGPNLPLGFGLFFAGFVLTAIGTLGHSTSKRR</sequence>
<organism evidence="3 4">
    <name type="scientific">Lentzea alba</name>
    <dbReference type="NCBI Taxonomy" id="2714351"/>
    <lineage>
        <taxon>Bacteria</taxon>
        <taxon>Bacillati</taxon>
        <taxon>Actinomycetota</taxon>
        <taxon>Actinomycetes</taxon>
        <taxon>Pseudonocardiales</taxon>
        <taxon>Pseudonocardiaceae</taxon>
        <taxon>Lentzea</taxon>
    </lineage>
</organism>
<evidence type="ECO:0000256" key="2">
    <source>
        <dbReference type="SAM" id="Phobius"/>
    </source>
</evidence>
<dbReference type="EMBL" id="JAAMPJ010000008">
    <property type="protein sequence ID" value="NGY62637.1"/>
    <property type="molecule type" value="Genomic_DNA"/>
</dbReference>
<evidence type="ECO:0000313" key="3">
    <source>
        <dbReference type="EMBL" id="NGY62637.1"/>
    </source>
</evidence>
<evidence type="ECO:0000256" key="1">
    <source>
        <dbReference type="SAM" id="MobiDB-lite"/>
    </source>
</evidence>
<accession>A0A7C9W117</accession>
<keyword evidence="4" id="KW-1185">Reference proteome</keyword>
<dbReference type="AlphaFoldDB" id="A0A7C9W117"/>
<feature type="transmembrane region" description="Helical" evidence="2">
    <location>
        <begin position="31"/>
        <end position="52"/>
    </location>
</feature>
<keyword evidence="2" id="KW-0812">Transmembrane</keyword>
<name>A0A7C9W117_9PSEU</name>
<feature type="transmembrane region" description="Helical" evidence="2">
    <location>
        <begin position="81"/>
        <end position="101"/>
    </location>
</feature>
<dbReference type="RefSeq" id="WP_166050330.1">
    <property type="nucleotide sequence ID" value="NZ_JAAMPJ010000008.1"/>
</dbReference>
<dbReference type="Proteomes" id="UP000481360">
    <property type="component" value="Unassembled WGS sequence"/>
</dbReference>
<keyword evidence="2" id="KW-0472">Membrane</keyword>
<evidence type="ECO:0000313" key="4">
    <source>
        <dbReference type="Proteomes" id="UP000481360"/>
    </source>
</evidence>
<protein>
    <submittedName>
        <fullName evidence="3">Uncharacterized protein</fullName>
    </submittedName>
</protein>
<gene>
    <name evidence="3" type="ORF">G7043_27330</name>
</gene>
<proteinExistence type="predicted"/>
<feature type="region of interest" description="Disordered" evidence="1">
    <location>
        <begin position="1"/>
        <end position="20"/>
    </location>
</feature>
<keyword evidence="2" id="KW-1133">Transmembrane helix</keyword>
<reference evidence="3 4" key="1">
    <citation type="submission" date="2020-03" db="EMBL/GenBank/DDBJ databases">
        <title>Isolation and identification of active actinomycetes.</title>
        <authorList>
            <person name="Sun X."/>
        </authorList>
    </citation>
    <scope>NUCLEOTIDE SEQUENCE [LARGE SCALE GENOMIC DNA]</scope>
    <source>
        <strain evidence="3 4">NEAU-D13</strain>
    </source>
</reference>